<dbReference type="OrthoDB" id="3400507at2"/>
<evidence type="ECO:0000256" key="2">
    <source>
        <dbReference type="SAM" id="Phobius"/>
    </source>
</evidence>
<name>A0A4R4VW03_9PSEU</name>
<dbReference type="EMBL" id="SMKS01000010">
    <property type="protein sequence ID" value="TDD07543.1"/>
    <property type="molecule type" value="Genomic_DNA"/>
</dbReference>
<gene>
    <name evidence="3" type="ORF">E1181_08935</name>
</gene>
<keyword evidence="2" id="KW-0812">Transmembrane</keyword>
<keyword evidence="2" id="KW-0472">Membrane</keyword>
<comment type="caution">
    <text evidence="3">The sequence shown here is derived from an EMBL/GenBank/DDBJ whole genome shotgun (WGS) entry which is preliminary data.</text>
</comment>
<keyword evidence="4" id="KW-1185">Reference proteome</keyword>
<feature type="transmembrane region" description="Helical" evidence="2">
    <location>
        <begin position="290"/>
        <end position="309"/>
    </location>
</feature>
<evidence type="ECO:0000256" key="1">
    <source>
        <dbReference type="SAM" id="MobiDB-lite"/>
    </source>
</evidence>
<keyword evidence="2" id="KW-1133">Transmembrane helix</keyword>
<protein>
    <submittedName>
        <fullName evidence="3">Uncharacterized protein</fullName>
    </submittedName>
</protein>
<dbReference type="AlphaFoldDB" id="A0A4R4VW03"/>
<accession>A0A4R4VW03</accession>
<evidence type="ECO:0000313" key="4">
    <source>
        <dbReference type="Proteomes" id="UP000295674"/>
    </source>
</evidence>
<evidence type="ECO:0000313" key="3">
    <source>
        <dbReference type="EMBL" id="TDD07543.1"/>
    </source>
</evidence>
<feature type="transmembrane region" description="Helical" evidence="2">
    <location>
        <begin position="321"/>
        <end position="344"/>
    </location>
</feature>
<organism evidence="3 4">
    <name type="scientific">Saccharopolyspora terrae</name>
    <dbReference type="NCBI Taxonomy" id="2530384"/>
    <lineage>
        <taxon>Bacteria</taxon>
        <taxon>Bacillati</taxon>
        <taxon>Actinomycetota</taxon>
        <taxon>Actinomycetes</taxon>
        <taxon>Pseudonocardiales</taxon>
        <taxon>Pseudonocardiaceae</taxon>
        <taxon>Saccharopolyspora</taxon>
    </lineage>
</organism>
<reference evidence="3 4" key="1">
    <citation type="submission" date="2019-03" db="EMBL/GenBank/DDBJ databases">
        <title>Draft genome sequences of novel Actinobacteria.</title>
        <authorList>
            <person name="Sahin N."/>
            <person name="Ay H."/>
            <person name="Saygin H."/>
        </authorList>
    </citation>
    <scope>NUCLEOTIDE SEQUENCE [LARGE SCALE GENOMIC DNA]</scope>
    <source>
        <strain evidence="3 4">16K309</strain>
    </source>
</reference>
<sequence length="424" mass="46331">MNRTSDEERGHRRTRWPWGQRLLARIATLRALVESEKQLVAEERKRGRPARGRDLQPAQGAREELLNEAVAHLARAEELVTCAKWFSRSGNMDGALANTNEAHALLLRAVSLPTFQGMLPDLVTLIQKYLPSTDYLRGEVERIMARQEAIRIKQGESLATTRRRRRNEQRAEPVLVEPQRQAVVDAVAKAYNVQAYEVVEVRSFERLVYRWAAGLAAAACLVAAITFVFPNMNPLCFYPVNELGGPAAPTQATTAQVVCPTREGPLGLAPRGLSWPLQVPPPYPWAPWDYVVIQLVGAIAAAVTGAATLHRLNKSDTAYNIPSALAVLKVPAGALTAVLGLLLMRADFVPGLSALDSPAQIIGWAIVFGAGQQLFTRIVDQQGTALIETAPSADQPERRPSSARPLRSTQNDRSPGDSGDAPSR</sequence>
<feature type="region of interest" description="Disordered" evidence="1">
    <location>
        <begin position="387"/>
        <end position="424"/>
    </location>
</feature>
<proteinExistence type="predicted"/>
<dbReference type="RefSeq" id="WP_132673503.1">
    <property type="nucleotide sequence ID" value="NZ_SMKS01000010.1"/>
</dbReference>
<dbReference type="Proteomes" id="UP000295674">
    <property type="component" value="Unassembled WGS sequence"/>
</dbReference>
<feature type="region of interest" description="Disordered" evidence="1">
    <location>
        <begin position="40"/>
        <end position="59"/>
    </location>
</feature>
<feature type="transmembrane region" description="Helical" evidence="2">
    <location>
        <begin position="208"/>
        <end position="229"/>
    </location>
</feature>